<dbReference type="HOGENOM" id="CLU_2941738_0_0_1"/>
<dbReference type="AlphaFoldDB" id="N4UNY5"/>
<dbReference type="Gene3D" id="1.25.40.20">
    <property type="entry name" value="Ankyrin repeat-containing domain"/>
    <property type="match status" value="1"/>
</dbReference>
<gene>
    <name evidence="1" type="ORF">FOC1_g10004067</name>
</gene>
<dbReference type="SUPFAM" id="SSF48403">
    <property type="entry name" value="Ankyrin repeat"/>
    <property type="match status" value="1"/>
</dbReference>
<proteinExistence type="predicted"/>
<accession>N4UNY5</accession>
<sequence length="60" mass="6428">MSLLLDSGAEVDLADAEGWTPLMTASEQGHDVKRGSESIASLILADRRGIEIAIWEATVM</sequence>
<dbReference type="InterPro" id="IPR036770">
    <property type="entry name" value="Ankyrin_rpt-contain_sf"/>
</dbReference>
<protein>
    <submittedName>
        <fullName evidence="1">Uncharacterized protein</fullName>
    </submittedName>
</protein>
<dbReference type="Pfam" id="PF00023">
    <property type="entry name" value="Ank"/>
    <property type="match status" value="1"/>
</dbReference>
<name>N4UNY5_FUSC1</name>
<dbReference type="InterPro" id="IPR002110">
    <property type="entry name" value="Ankyrin_rpt"/>
</dbReference>
<reference evidence="2" key="1">
    <citation type="submission" date="2012-09" db="EMBL/GenBank/DDBJ databases">
        <title>Genome sequencing and comparative transcriptomics of race 1 and race 4 of banana pathogen: Fusarium oxysporum f. sp. cubense.</title>
        <authorList>
            <person name="Fang X."/>
            <person name="Huang J."/>
        </authorList>
    </citation>
    <scope>NUCLEOTIDE SEQUENCE [LARGE SCALE GENOMIC DNA]</scope>
    <source>
        <strain evidence="2">race 1</strain>
    </source>
</reference>
<dbReference type="Proteomes" id="UP000016928">
    <property type="component" value="Unassembled WGS sequence"/>
</dbReference>
<evidence type="ECO:0000313" key="1">
    <source>
        <dbReference type="EMBL" id="ENH71820.1"/>
    </source>
</evidence>
<evidence type="ECO:0000313" key="2">
    <source>
        <dbReference type="Proteomes" id="UP000016928"/>
    </source>
</evidence>
<dbReference type="EMBL" id="KB730137">
    <property type="protein sequence ID" value="ENH71820.1"/>
    <property type="molecule type" value="Genomic_DNA"/>
</dbReference>
<dbReference type="VEuPathDB" id="FungiDB:FOC1_g10004067"/>
<dbReference type="OrthoDB" id="20872at2759"/>
<organism evidence="1 2">
    <name type="scientific">Fusarium oxysporum f. sp. cubense (strain race 1)</name>
    <name type="common">Panama disease fungus</name>
    <dbReference type="NCBI Taxonomy" id="1229664"/>
    <lineage>
        <taxon>Eukaryota</taxon>
        <taxon>Fungi</taxon>
        <taxon>Dikarya</taxon>
        <taxon>Ascomycota</taxon>
        <taxon>Pezizomycotina</taxon>
        <taxon>Sordariomycetes</taxon>
        <taxon>Hypocreomycetidae</taxon>
        <taxon>Hypocreales</taxon>
        <taxon>Nectriaceae</taxon>
        <taxon>Fusarium</taxon>
        <taxon>Fusarium oxysporum species complex</taxon>
    </lineage>
</organism>
<reference evidence="2" key="2">
    <citation type="journal article" date="2014" name="PLoS ONE">
        <title>Genome and Transcriptome Analysis of the Fungal Pathogen Fusarium oxysporum f. sp. cubense Causing Banana Vascular Wilt Disease.</title>
        <authorList>
            <person name="Guo L."/>
            <person name="Han L."/>
            <person name="Yang L."/>
            <person name="Zeng H."/>
            <person name="Fan D."/>
            <person name="Zhu Y."/>
            <person name="Feng Y."/>
            <person name="Wang G."/>
            <person name="Peng C."/>
            <person name="Jiang X."/>
            <person name="Zhou D."/>
            <person name="Ni P."/>
            <person name="Liang C."/>
            <person name="Liu L."/>
            <person name="Wang J."/>
            <person name="Mao C."/>
            <person name="Fang X."/>
            <person name="Peng M."/>
            <person name="Huang J."/>
        </authorList>
    </citation>
    <scope>NUCLEOTIDE SEQUENCE [LARGE SCALE GENOMIC DNA]</scope>
    <source>
        <strain evidence="2">race 1</strain>
    </source>
</reference>